<sequence>MLTGLQWHVKLNEILLTIIKLVKLVFKILLKYKIFFNWLKILSMSGCSIQDNKYIASF</sequence>
<evidence type="ECO:0000313" key="2">
    <source>
        <dbReference type="Proteomes" id="UP000692954"/>
    </source>
</evidence>
<comment type="caution">
    <text evidence="1">The sequence shown here is derived from an EMBL/GenBank/DDBJ whole genome shotgun (WGS) entry which is preliminary data.</text>
</comment>
<keyword evidence="2" id="KW-1185">Reference proteome</keyword>
<evidence type="ECO:0000313" key="1">
    <source>
        <dbReference type="EMBL" id="CAD8066177.1"/>
    </source>
</evidence>
<name>A0A8S1LEX7_9CILI</name>
<organism evidence="1 2">
    <name type="scientific">Paramecium sonneborni</name>
    <dbReference type="NCBI Taxonomy" id="65129"/>
    <lineage>
        <taxon>Eukaryota</taxon>
        <taxon>Sar</taxon>
        <taxon>Alveolata</taxon>
        <taxon>Ciliophora</taxon>
        <taxon>Intramacronucleata</taxon>
        <taxon>Oligohymenophorea</taxon>
        <taxon>Peniculida</taxon>
        <taxon>Parameciidae</taxon>
        <taxon>Paramecium</taxon>
    </lineage>
</organism>
<dbReference type="Proteomes" id="UP000692954">
    <property type="component" value="Unassembled WGS sequence"/>
</dbReference>
<proteinExistence type="predicted"/>
<gene>
    <name evidence="1" type="ORF">PSON_ATCC_30995.1.T0210168</name>
</gene>
<dbReference type="EMBL" id="CAJJDN010000021">
    <property type="protein sequence ID" value="CAD8066177.1"/>
    <property type="molecule type" value="Genomic_DNA"/>
</dbReference>
<reference evidence="1" key="1">
    <citation type="submission" date="2021-01" db="EMBL/GenBank/DDBJ databases">
        <authorList>
            <consortium name="Genoscope - CEA"/>
            <person name="William W."/>
        </authorList>
    </citation>
    <scope>NUCLEOTIDE SEQUENCE</scope>
</reference>
<dbReference type="AlphaFoldDB" id="A0A8S1LEX7"/>
<protein>
    <submittedName>
        <fullName evidence="1">Uncharacterized protein</fullName>
    </submittedName>
</protein>
<accession>A0A8S1LEX7</accession>